<dbReference type="AlphaFoldDB" id="A0AAD4C847"/>
<organism evidence="4 5">
    <name type="scientific">Boletus edulis BED1</name>
    <dbReference type="NCBI Taxonomy" id="1328754"/>
    <lineage>
        <taxon>Eukaryota</taxon>
        <taxon>Fungi</taxon>
        <taxon>Dikarya</taxon>
        <taxon>Basidiomycota</taxon>
        <taxon>Agaricomycotina</taxon>
        <taxon>Agaricomycetes</taxon>
        <taxon>Agaricomycetidae</taxon>
        <taxon>Boletales</taxon>
        <taxon>Boletineae</taxon>
        <taxon>Boletaceae</taxon>
        <taxon>Boletoideae</taxon>
        <taxon>Boletus</taxon>
    </lineage>
</organism>
<evidence type="ECO:0000313" key="4">
    <source>
        <dbReference type="EMBL" id="KAF8452235.1"/>
    </source>
</evidence>
<comment type="caution">
    <text evidence="4">The sequence shown here is derived from an EMBL/GenBank/DDBJ whole genome shotgun (WGS) entry which is preliminary data.</text>
</comment>
<gene>
    <name evidence="4" type="ORF">L210DRAFT_868795</name>
</gene>
<evidence type="ECO:0000313" key="5">
    <source>
        <dbReference type="Proteomes" id="UP001194468"/>
    </source>
</evidence>
<evidence type="ECO:0000259" key="3">
    <source>
        <dbReference type="Pfam" id="PF20151"/>
    </source>
</evidence>
<dbReference type="Proteomes" id="UP001194468">
    <property type="component" value="Unassembled WGS sequence"/>
</dbReference>
<feature type="chain" id="PRO_5041934184" description="DUF6533 domain-containing protein" evidence="2">
    <location>
        <begin position="19"/>
        <end position="283"/>
    </location>
</feature>
<dbReference type="Pfam" id="PF20151">
    <property type="entry name" value="DUF6533"/>
    <property type="match status" value="1"/>
</dbReference>
<sequence length="283" mass="32651">RYLLAVGLVILLWDHVLTLPDEVELIWRAKLSIPKVLFLLNRYVVPLAMAILSNEFSGVTPYLSLPVSTCKVCYAIAVAVGMLSIATSNFLILLRLWVLWDRSPRLVFVTLMFFIVTQLLALSFVGYVIYDMLPTMFFHPVLRICIPRHKPKFVMLWTPGIVFELVVFLTAVWNALDRPRSRNVRVSKIMYRDGSLYFFVLLRLLNLLLCTVAPGSLTFLGVFFIWSISNITLARFIFNLRRLSNDACHKKVRFKDEEELADDMEQTELPVLRRECTGSGRRD</sequence>
<feature type="transmembrane region" description="Helical" evidence="1">
    <location>
        <begin position="74"/>
        <end position="94"/>
    </location>
</feature>
<evidence type="ECO:0000256" key="1">
    <source>
        <dbReference type="SAM" id="Phobius"/>
    </source>
</evidence>
<keyword evidence="5" id="KW-1185">Reference proteome</keyword>
<feature type="transmembrane region" description="Helical" evidence="1">
    <location>
        <begin position="196"/>
        <end position="214"/>
    </location>
</feature>
<evidence type="ECO:0000256" key="2">
    <source>
        <dbReference type="SAM" id="SignalP"/>
    </source>
</evidence>
<reference evidence="4" key="2">
    <citation type="journal article" date="2020" name="Nat. Commun.">
        <title>Large-scale genome sequencing of mycorrhizal fungi provides insights into the early evolution of symbiotic traits.</title>
        <authorList>
            <person name="Miyauchi S."/>
            <person name="Kiss E."/>
            <person name="Kuo A."/>
            <person name="Drula E."/>
            <person name="Kohler A."/>
            <person name="Sanchez-Garcia M."/>
            <person name="Morin E."/>
            <person name="Andreopoulos B."/>
            <person name="Barry K.W."/>
            <person name="Bonito G."/>
            <person name="Buee M."/>
            <person name="Carver A."/>
            <person name="Chen C."/>
            <person name="Cichocki N."/>
            <person name="Clum A."/>
            <person name="Culley D."/>
            <person name="Crous P.W."/>
            <person name="Fauchery L."/>
            <person name="Girlanda M."/>
            <person name="Hayes R.D."/>
            <person name="Keri Z."/>
            <person name="LaButti K."/>
            <person name="Lipzen A."/>
            <person name="Lombard V."/>
            <person name="Magnuson J."/>
            <person name="Maillard F."/>
            <person name="Murat C."/>
            <person name="Nolan M."/>
            <person name="Ohm R.A."/>
            <person name="Pangilinan J."/>
            <person name="Pereira M.F."/>
            <person name="Perotto S."/>
            <person name="Peter M."/>
            <person name="Pfister S."/>
            <person name="Riley R."/>
            <person name="Sitrit Y."/>
            <person name="Stielow J.B."/>
            <person name="Szollosi G."/>
            <person name="Zifcakova L."/>
            <person name="Stursova M."/>
            <person name="Spatafora J.W."/>
            <person name="Tedersoo L."/>
            <person name="Vaario L.M."/>
            <person name="Yamada A."/>
            <person name="Yan M."/>
            <person name="Wang P."/>
            <person name="Xu J."/>
            <person name="Bruns T."/>
            <person name="Baldrian P."/>
            <person name="Vilgalys R."/>
            <person name="Dunand C."/>
            <person name="Henrissat B."/>
            <person name="Grigoriev I.V."/>
            <person name="Hibbett D."/>
            <person name="Nagy L.G."/>
            <person name="Martin F.M."/>
        </authorList>
    </citation>
    <scope>NUCLEOTIDE SEQUENCE</scope>
    <source>
        <strain evidence="4">BED1</strain>
    </source>
</reference>
<dbReference type="InterPro" id="IPR045340">
    <property type="entry name" value="DUF6533"/>
</dbReference>
<reference evidence="4" key="1">
    <citation type="submission" date="2019-10" db="EMBL/GenBank/DDBJ databases">
        <authorList>
            <consortium name="DOE Joint Genome Institute"/>
            <person name="Kuo A."/>
            <person name="Miyauchi S."/>
            <person name="Kiss E."/>
            <person name="Drula E."/>
            <person name="Kohler A."/>
            <person name="Sanchez-Garcia M."/>
            <person name="Andreopoulos B."/>
            <person name="Barry K.W."/>
            <person name="Bonito G."/>
            <person name="Buee M."/>
            <person name="Carver A."/>
            <person name="Chen C."/>
            <person name="Cichocki N."/>
            <person name="Clum A."/>
            <person name="Culley D."/>
            <person name="Crous P.W."/>
            <person name="Fauchery L."/>
            <person name="Girlanda M."/>
            <person name="Hayes R."/>
            <person name="Keri Z."/>
            <person name="LaButti K."/>
            <person name="Lipzen A."/>
            <person name="Lombard V."/>
            <person name="Magnuson J."/>
            <person name="Maillard F."/>
            <person name="Morin E."/>
            <person name="Murat C."/>
            <person name="Nolan M."/>
            <person name="Ohm R."/>
            <person name="Pangilinan J."/>
            <person name="Pereira M."/>
            <person name="Perotto S."/>
            <person name="Peter M."/>
            <person name="Riley R."/>
            <person name="Sitrit Y."/>
            <person name="Stielow B."/>
            <person name="Szollosi G."/>
            <person name="Zifcakova L."/>
            <person name="Stursova M."/>
            <person name="Spatafora J.W."/>
            <person name="Tedersoo L."/>
            <person name="Vaario L.-M."/>
            <person name="Yamada A."/>
            <person name="Yan M."/>
            <person name="Wang P."/>
            <person name="Xu J."/>
            <person name="Bruns T."/>
            <person name="Baldrian P."/>
            <person name="Vilgalys R."/>
            <person name="Henrissat B."/>
            <person name="Grigoriev I.V."/>
            <person name="Hibbett D."/>
            <person name="Nagy L.G."/>
            <person name="Martin F.M."/>
        </authorList>
    </citation>
    <scope>NUCLEOTIDE SEQUENCE</scope>
    <source>
        <strain evidence="4">BED1</strain>
    </source>
</reference>
<feature type="transmembrane region" description="Helical" evidence="1">
    <location>
        <begin position="156"/>
        <end position="176"/>
    </location>
</feature>
<keyword evidence="1" id="KW-0812">Transmembrane</keyword>
<dbReference type="EMBL" id="WHUW01000001">
    <property type="protein sequence ID" value="KAF8452235.1"/>
    <property type="molecule type" value="Genomic_DNA"/>
</dbReference>
<protein>
    <recommendedName>
        <fullName evidence="3">DUF6533 domain-containing protein</fullName>
    </recommendedName>
</protein>
<name>A0AAD4C847_BOLED</name>
<feature type="transmembrane region" description="Helical" evidence="1">
    <location>
        <begin position="220"/>
        <end position="238"/>
    </location>
</feature>
<keyword evidence="1" id="KW-0472">Membrane</keyword>
<keyword evidence="1" id="KW-1133">Transmembrane helix</keyword>
<keyword evidence="2" id="KW-0732">Signal</keyword>
<accession>A0AAD4C847</accession>
<feature type="non-terminal residue" evidence="4">
    <location>
        <position position="1"/>
    </location>
</feature>
<feature type="domain" description="DUF6533" evidence="3">
    <location>
        <begin position="2"/>
        <end position="47"/>
    </location>
</feature>
<proteinExistence type="predicted"/>
<feature type="signal peptide" evidence="2">
    <location>
        <begin position="1"/>
        <end position="18"/>
    </location>
</feature>
<feature type="transmembrane region" description="Helical" evidence="1">
    <location>
        <begin position="106"/>
        <end position="130"/>
    </location>
</feature>